<comment type="caution">
    <text evidence="7">The sequence shown here is derived from an EMBL/GenBank/DDBJ whole genome shotgun (WGS) entry which is preliminary data.</text>
</comment>
<protein>
    <recommendedName>
        <fullName evidence="9">G protein-coupled receptor</fullName>
    </recommendedName>
</protein>
<feature type="transmembrane region" description="Helical" evidence="6">
    <location>
        <begin position="40"/>
        <end position="61"/>
    </location>
</feature>
<reference evidence="7" key="1">
    <citation type="submission" date="2023-10" db="EMBL/GenBank/DDBJ databases">
        <title>Genome assembly of Pristionchus species.</title>
        <authorList>
            <person name="Yoshida K."/>
            <person name="Sommer R.J."/>
        </authorList>
    </citation>
    <scope>NUCLEOTIDE SEQUENCE</scope>
    <source>
        <strain evidence="7">RS5133</strain>
    </source>
</reference>
<feature type="non-terminal residue" evidence="7">
    <location>
        <position position="82"/>
    </location>
</feature>
<evidence type="ECO:0000256" key="5">
    <source>
        <dbReference type="ARBA" id="ARBA00023136"/>
    </source>
</evidence>
<dbReference type="EMBL" id="BTSY01000002">
    <property type="protein sequence ID" value="GMT13030.1"/>
    <property type="molecule type" value="Genomic_DNA"/>
</dbReference>
<accession>A0AAV5V3G2</accession>
<organism evidence="7 8">
    <name type="scientific">Pristionchus fissidentatus</name>
    <dbReference type="NCBI Taxonomy" id="1538716"/>
    <lineage>
        <taxon>Eukaryota</taxon>
        <taxon>Metazoa</taxon>
        <taxon>Ecdysozoa</taxon>
        <taxon>Nematoda</taxon>
        <taxon>Chromadorea</taxon>
        <taxon>Rhabditida</taxon>
        <taxon>Rhabditina</taxon>
        <taxon>Diplogasteromorpha</taxon>
        <taxon>Diplogasteroidea</taxon>
        <taxon>Neodiplogasteridae</taxon>
        <taxon>Pristionchus</taxon>
    </lineage>
</organism>
<proteinExistence type="inferred from homology"/>
<keyword evidence="5 6" id="KW-0472">Membrane</keyword>
<dbReference type="AlphaFoldDB" id="A0AAV5V3G2"/>
<keyword evidence="4 6" id="KW-1133">Transmembrane helix</keyword>
<feature type="transmembrane region" description="Helical" evidence="6">
    <location>
        <begin position="7"/>
        <end position="28"/>
    </location>
</feature>
<evidence type="ECO:0000256" key="2">
    <source>
        <dbReference type="ARBA" id="ARBA00009166"/>
    </source>
</evidence>
<comment type="similarity">
    <text evidence="2">Belongs to the nematode receptor-like protein srd family.</text>
</comment>
<feature type="non-terminal residue" evidence="7">
    <location>
        <position position="1"/>
    </location>
</feature>
<dbReference type="PANTHER" id="PTHR22945:SF40">
    <property type="entry name" value="SERPENTINE RECEPTOR, CLASS D (DELTA)-RELATED"/>
    <property type="match status" value="1"/>
</dbReference>
<dbReference type="Proteomes" id="UP001432322">
    <property type="component" value="Unassembled WGS sequence"/>
</dbReference>
<comment type="subcellular location">
    <subcellularLocation>
        <location evidence="1">Membrane</location>
        <topology evidence="1">Multi-pass membrane protein</topology>
    </subcellularLocation>
</comment>
<evidence type="ECO:0000256" key="3">
    <source>
        <dbReference type="ARBA" id="ARBA00022692"/>
    </source>
</evidence>
<evidence type="ECO:0000256" key="4">
    <source>
        <dbReference type="ARBA" id="ARBA00022989"/>
    </source>
</evidence>
<keyword evidence="8" id="KW-1185">Reference proteome</keyword>
<evidence type="ECO:0008006" key="9">
    <source>
        <dbReference type="Google" id="ProtNLM"/>
    </source>
</evidence>
<sequence length="82" mass="9172">HRNLIKALTIHALLPPIFCVSAGIYFVLRLNIVRHAALEKAVYTIASIPSAYSALCTLYYVEPYRRLFECSSTPSICLQKSA</sequence>
<gene>
    <name evidence="7" type="ORF">PFISCL1PPCAC_4327</name>
</gene>
<dbReference type="InterPro" id="IPR019421">
    <property type="entry name" value="7TM_GPCR_serpentine_rcpt_Srd"/>
</dbReference>
<dbReference type="InterPro" id="IPR050920">
    <property type="entry name" value="Nematode_rcpt-like_delta"/>
</dbReference>
<dbReference type="GO" id="GO:0016020">
    <property type="term" value="C:membrane"/>
    <property type="evidence" value="ECO:0007669"/>
    <property type="project" value="UniProtKB-SubCell"/>
</dbReference>
<evidence type="ECO:0000313" key="7">
    <source>
        <dbReference type="EMBL" id="GMT13030.1"/>
    </source>
</evidence>
<evidence type="ECO:0000256" key="6">
    <source>
        <dbReference type="SAM" id="Phobius"/>
    </source>
</evidence>
<dbReference type="Pfam" id="PF10317">
    <property type="entry name" value="7TM_GPCR_Srd"/>
    <property type="match status" value="1"/>
</dbReference>
<keyword evidence="3 6" id="KW-0812">Transmembrane</keyword>
<name>A0AAV5V3G2_9BILA</name>
<evidence type="ECO:0000256" key="1">
    <source>
        <dbReference type="ARBA" id="ARBA00004141"/>
    </source>
</evidence>
<evidence type="ECO:0000313" key="8">
    <source>
        <dbReference type="Proteomes" id="UP001432322"/>
    </source>
</evidence>
<dbReference type="PANTHER" id="PTHR22945">
    <property type="entry name" value="SERPENTINE RECEPTOR, CLASS D DELTA"/>
    <property type="match status" value="1"/>
</dbReference>